<evidence type="ECO:0000256" key="2">
    <source>
        <dbReference type="PIRSR" id="PIRSR603782-1"/>
    </source>
</evidence>
<dbReference type="GO" id="GO:0033617">
    <property type="term" value="P:mitochondrial respiratory chain complex IV assembly"/>
    <property type="evidence" value="ECO:0007669"/>
    <property type="project" value="TreeGrafter"/>
</dbReference>
<comment type="similarity">
    <text evidence="1">Belongs to the SCO1/2 family.</text>
</comment>
<proteinExistence type="inferred from homology"/>
<dbReference type="CDD" id="cd02968">
    <property type="entry name" value="SCO"/>
    <property type="match status" value="1"/>
</dbReference>
<dbReference type="AlphaFoldDB" id="A0A835MEG2"/>
<keyword evidence="4" id="KW-1185">Reference proteome</keyword>
<dbReference type="Pfam" id="PF02630">
    <property type="entry name" value="SCO1-SenC"/>
    <property type="match status" value="1"/>
</dbReference>
<dbReference type="PANTHER" id="PTHR12151">
    <property type="entry name" value="ELECTRON TRANSPORT PROTIN SCO1/SENC FAMILY MEMBER"/>
    <property type="match status" value="1"/>
</dbReference>
<evidence type="ECO:0000256" key="1">
    <source>
        <dbReference type="ARBA" id="ARBA00010996"/>
    </source>
</evidence>
<keyword evidence="2" id="KW-0186">Copper</keyword>
<evidence type="ECO:0000313" key="3">
    <source>
        <dbReference type="EMBL" id="KAF9626722.1"/>
    </source>
</evidence>
<dbReference type="GO" id="GO:0046872">
    <property type="term" value="F:metal ion binding"/>
    <property type="evidence" value="ECO:0007669"/>
    <property type="project" value="UniProtKB-KW"/>
</dbReference>
<dbReference type="GO" id="GO:0005739">
    <property type="term" value="C:mitochondrion"/>
    <property type="evidence" value="ECO:0007669"/>
    <property type="project" value="GOC"/>
</dbReference>
<organism evidence="3 4">
    <name type="scientific">Coptis chinensis</name>
    <dbReference type="NCBI Taxonomy" id="261450"/>
    <lineage>
        <taxon>Eukaryota</taxon>
        <taxon>Viridiplantae</taxon>
        <taxon>Streptophyta</taxon>
        <taxon>Embryophyta</taxon>
        <taxon>Tracheophyta</taxon>
        <taxon>Spermatophyta</taxon>
        <taxon>Magnoliopsida</taxon>
        <taxon>Ranunculales</taxon>
        <taxon>Ranunculaceae</taxon>
        <taxon>Coptidoideae</taxon>
        <taxon>Coptis</taxon>
    </lineage>
</organism>
<dbReference type="InterPro" id="IPR003782">
    <property type="entry name" value="SCO1/SenC"/>
</dbReference>
<dbReference type="SUPFAM" id="SSF52833">
    <property type="entry name" value="Thioredoxin-like"/>
    <property type="match status" value="1"/>
</dbReference>
<accession>A0A835MEG2</accession>
<dbReference type="InterPro" id="IPR036249">
    <property type="entry name" value="Thioredoxin-like_sf"/>
</dbReference>
<dbReference type="Gene3D" id="3.40.30.10">
    <property type="entry name" value="Glutaredoxin"/>
    <property type="match status" value="1"/>
</dbReference>
<gene>
    <name evidence="3" type="ORF">IFM89_038896</name>
</gene>
<dbReference type="PANTHER" id="PTHR12151:SF5">
    <property type="entry name" value="AT19154P"/>
    <property type="match status" value="1"/>
</dbReference>
<dbReference type="OrthoDB" id="270009at2759"/>
<evidence type="ECO:0000313" key="4">
    <source>
        <dbReference type="Proteomes" id="UP000631114"/>
    </source>
</evidence>
<name>A0A835MEG2_9MAGN</name>
<keyword evidence="2" id="KW-0479">Metal-binding</keyword>
<comment type="caution">
    <text evidence="3">The sequence shown here is derived from an EMBL/GenBank/DDBJ whole genome shotgun (WGS) entry which is preliminary data.</text>
</comment>
<dbReference type="EMBL" id="JADFTS010000001">
    <property type="protein sequence ID" value="KAF9626722.1"/>
    <property type="molecule type" value="Genomic_DNA"/>
</dbReference>
<dbReference type="Proteomes" id="UP000631114">
    <property type="component" value="Unassembled WGS sequence"/>
</dbReference>
<feature type="binding site" evidence="2">
    <location>
        <position position="114"/>
    </location>
    <ligand>
        <name>Cu cation</name>
        <dbReference type="ChEBI" id="CHEBI:23378"/>
    </ligand>
</feature>
<sequence length="117" mass="13642">MRMRGNIFEGRTVCELFIQINLFFTDFWDSLLVSSFVVFSLVAEENARIEIIPVFISVDPERDTVEQVHDYVKEFHPNLVGLTGSADEVRRVARAYRVYYMKTEEEGSDYLVDHSII</sequence>
<protein>
    <submittedName>
        <fullName evidence="3">Uncharacterized protein</fullName>
    </submittedName>
</protein>
<feature type="non-terminal residue" evidence="3">
    <location>
        <position position="117"/>
    </location>
</feature>
<reference evidence="3 4" key="1">
    <citation type="submission" date="2020-10" db="EMBL/GenBank/DDBJ databases">
        <title>The Coptis chinensis genome and diversification of protoberbering-type alkaloids.</title>
        <authorList>
            <person name="Wang B."/>
            <person name="Shu S."/>
            <person name="Song C."/>
            <person name="Liu Y."/>
        </authorList>
    </citation>
    <scope>NUCLEOTIDE SEQUENCE [LARGE SCALE GENOMIC DNA]</scope>
    <source>
        <strain evidence="3">HL-2020</strain>
        <tissue evidence="3">Leaf</tissue>
    </source>
</reference>